<feature type="transmembrane region" description="Helical" evidence="6">
    <location>
        <begin position="409"/>
        <end position="429"/>
    </location>
</feature>
<feature type="transmembrane region" description="Helical" evidence="6">
    <location>
        <begin position="267"/>
        <end position="287"/>
    </location>
</feature>
<dbReference type="InterPro" id="IPR002797">
    <property type="entry name" value="Polysacc_synth"/>
</dbReference>
<dbReference type="PANTHER" id="PTHR30250">
    <property type="entry name" value="PST FAMILY PREDICTED COLANIC ACID TRANSPORTER"/>
    <property type="match status" value="1"/>
</dbReference>
<dbReference type="RefSeq" id="WP_088919529.1">
    <property type="nucleotide sequence ID" value="NZ_CP018632.1"/>
</dbReference>
<gene>
    <name evidence="7" type="ORF">IMCC3135_22170</name>
</gene>
<evidence type="ECO:0000256" key="3">
    <source>
        <dbReference type="ARBA" id="ARBA00022692"/>
    </source>
</evidence>
<keyword evidence="3 6" id="KW-0812">Transmembrane</keyword>
<dbReference type="OrthoDB" id="9127589at2"/>
<feature type="transmembrane region" description="Helical" evidence="6">
    <location>
        <begin position="357"/>
        <end position="375"/>
    </location>
</feature>
<reference evidence="7 8" key="1">
    <citation type="submission" date="2016-12" db="EMBL/GenBank/DDBJ databases">
        <authorList>
            <person name="Song W.-J."/>
            <person name="Kurnit D.M."/>
        </authorList>
    </citation>
    <scope>NUCLEOTIDE SEQUENCE [LARGE SCALE GENOMIC DNA]</scope>
    <source>
        <strain evidence="7 8">IMCC3135</strain>
    </source>
</reference>
<feature type="transmembrane region" description="Helical" evidence="6">
    <location>
        <begin position="55"/>
        <end position="80"/>
    </location>
</feature>
<evidence type="ECO:0000313" key="7">
    <source>
        <dbReference type="EMBL" id="ASJ74505.1"/>
    </source>
</evidence>
<keyword evidence="5 6" id="KW-0472">Membrane</keyword>
<evidence type="ECO:0000256" key="6">
    <source>
        <dbReference type="SAM" id="Phobius"/>
    </source>
</evidence>
<protein>
    <recommendedName>
        <fullName evidence="9">Polysaccharide biosynthesis protein C-terminal domain-containing protein</fullName>
    </recommendedName>
</protein>
<feature type="transmembrane region" description="Helical" evidence="6">
    <location>
        <begin position="234"/>
        <end position="255"/>
    </location>
</feature>
<dbReference type="Pfam" id="PF01943">
    <property type="entry name" value="Polysacc_synt"/>
    <property type="match status" value="1"/>
</dbReference>
<feature type="transmembrane region" description="Helical" evidence="6">
    <location>
        <begin position="166"/>
        <end position="187"/>
    </location>
</feature>
<evidence type="ECO:0000313" key="8">
    <source>
        <dbReference type="Proteomes" id="UP000250079"/>
    </source>
</evidence>
<organism evidence="7 8">
    <name type="scientific">Granulosicoccus antarcticus IMCC3135</name>
    <dbReference type="NCBI Taxonomy" id="1192854"/>
    <lineage>
        <taxon>Bacteria</taxon>
        <taxon>Pseudomonadati</taxon>
        <taxon>Pseudomonadota</taxon>
        <taxon>Gammaproteobacteria</taxon>
        <taxon>Chromatiales</taxon>
        <taxon>Granulosicoccaceae</taxon>
        <taxon>Granulosicoccus</taxon>
    </lineage>
</organism>
<feature type="transmembrane region" description="Helical" evidence="6">
    <location>
        <begin position="382"/>
        <end position="403"/>
    </location>
</feature>
<dbReference type="GO" id="GO:0005886">
    <property type="term" value="C:plasma membrane"/>
    <property type="evidence" value="ECO:0007669"/>
    <property type="project" value="UniProtKB-SubCell"/>
</dbReference>
<keyword evidence="2" id="KW-1003">Cell membrane</keyword>
<proteinExistence type="predicted"/>
<dbReference type="PANTHER" id="PTHR30250:SF11">
    <property type="entry name" value="O-ANTIGEN TRANSPORTER-RELATED"/>
    <property type="match status" value="1"/>
</dbReference>
<dbReference type="Proteomes" id="UP000250079">
    <property type="component" value="Chromosome"/>
</dbReference>
<dbReference type="EMBL" id="CP018632">
    <property type="protein sequence ID" value="ASJ74505.1"/>
    <property type="molecule type" value="Genomic_DNA"/>
</dbReference>
<feature type="transmembrane region" description="Helical" evidence="6">
    <location>
        <begin position="193"/>
        <end position="213"/>
    </location>
</feature>
<keyword evidence="8" id="KW-1185">Reference proteome</keyword>
<dbReference type="InterPro" id="IPR050833">
    <property type="entry name" value="Poly_Biosynth_Transport"/>
</dbReference>
<dbReference type="AlphaFoldDB" id="A0A2Z2NVG7"/>
<feature type="transmembrane region" description="Helical" evidence="6">
    <location>
        <begin position="314"/>
        <end position="337"/>
    </location>
</feature>
<name>A0A2Z2NVG7_9GAMM</name>
<keyword evidence="4 6" id="KW-1133">Transmembrane helix</keyword>
<evidence type="ECO:0000256" key="2">
    <source>
        <dbReference type="ARBA" id="ARBA00022475"/>
    </source>
</evidence>
<accession>A0A2Z2NVG7</accession>
<feature type="transmembrane region" description="Helical" evidence="6">
    <location>
        <begin position="101"/>
        <end position="122"/>
    </location>
</feature>
<evidence type="ECO:0000256" key="4">
    <source>
        <dbReference type="ARBA" id="ARBA00022989"/>
    </source>
</evidence>
<sequence>MSNSLFALRTAIAQSAMARRFAGAAAWSVLGAVVSSGINMTLMMMVARILPQDKYGQLILLQSTLMSVSLLAGLGMSAVATRYTAALRSREPERLARILALCIRMTLLGSVIAMLSLLLWASPVATGVLSSVDLYVPVLLSAPSVLFLTLDLYQKSVLIGLESMKLVALSTLAGVLLSLPTMLFLTHQYGLEGAATALSAAAFYQVLFSYLSLRHERVRHDLSRNTAHWRGERSLLGSYALPALIAGGLVGPAHWAVQAILAGRPDGFTQIAILGIAMQWFNVIMFIPGNASKVVLPILTDSLTGNDHKGSRSLLGFSILANALIAIPLAIGMSLFATQILQLYGDSYNDSTLPFRLAVFTAAILACIGPIGTMMSAASRMWLAASTNAAWAALYVGLVYLLFGDSAAGVTQALIIAYVFHTIWTILFARVHLRQIANATAHSATQAPDK</sequence>
<evidence type="ECO:0000256" key="5">
    <source>
        <dbReference type="ARBA" id="ARBA00023136"/>
    </source>
</evidence>
<evidence type="ECO:0000256" key="1">
    <source>
        <dbReference type="ARBA" id="ARBA00004651"/>
    </source>
</evidence>
<comment type="subcellular location">
    <subcellularLocation>
        <location evidence="1">Cell membrane</location>
        <topology evidence="1">Multi-pass membrane protein</topology>
    </subcellularLocation>
</comment>
<evidence type="ECO:0008006" key="9">
    <source>
        <dbReference type="Google" id="ProtNLM"/>
    </source>
</evidence>
<dbReference type="KEGG" id="gai:IMCC3135_22170"/>
<feature type="transmembrane region" description="Helical" evidence="6">
    <location>
        <begin position="134"/>
        <end position="154"/>
    </location>
</feature>